<feature type="chain" id="PRO_5035834727" description="Secreted protein" evidence="2">
    <location>
        <begin position="23"/>
        <end position="146"/>
    </location>
</feature>
<feature type="region of interest" description="Disordered" evidence="1">
    <location>
        <begin position="45"/>
        <end position="122"/>
    </location>
</feature>
<evidence type="ECO:0008006" key="5">
    <source>
        <dbReference type="Google" id="ProtNLM"/>
    </source>
</evidence>
<keyword evidence="4" id="KW-1185">Reference proteome</keyword>
<dbReference type="Proteomes" id="UP000823388">
    <property type="component" value="Chromosome 4N"/>
</dbReference>
<protein>
    <recommendedName>
        <fullName evidence="5">Secreted protein</fullName>
    </recommendedName>
</protein>
<evidence type="ECO:0000313" key="3">
    <source>
        <dbReference type="EMBL" id="KAG2607447.1"/>
    </source>
</evidence>
<gene>
    <name evidence="3" type="ORF">PVAP13_4NG248111</name>
</gene>
<name>A0A8T0TAX7_PANVG</name>
<comment type="caution">
    <text evidence="3">The sequence shown here is derived from an EMBL/GenBank/DDBJ whole genome shotgun (WGS) entry which is preliminary data.</text>
</comment>
<feature type="compositionally biased region" description="Polar residues" evidence="1">
    <location>
        <begin position="96"/>
        <end position="107"/>
    </location>
</feature>
<feature type="signal peptide" evidence="2">
    <location>
        <begin position="1"/>
        <end position="22"/>
    </location>
</feature>
<accession>A0A8T0TAX7</accession>
<dbReference type="AlphaFoldDB" id="A0A8T0TAX7"/>
<sequence length="146" mass="15773">MVSLQPHTVWYLLLLAWPHLETSELTRLGSVGACWPPIHTHPPNRRHEFSSPAAAAPLLPPRTCSQPGAASAPLLDSFPLRRARKPTSWPGPRLVGSSQPTASTSTDPGRGRGLLLPAPAFRPAGACRRRTTRWVPTDVENRGAVA</sequence>
<evidence type="ECO:0000256" key="1">
    <source>
        <dbReference type="SAM" id="MobiDB-lite"/>
    </source>
</evidence>
<evidence type="ECO:0000256" key="2">
    <source>
        <dbReference type="SAM" id="SignalP"/>
    </source>
</evidence>
<keyword evidence="2" id="KW-0732">Signal</keyword>
<proteinExistence type="predicted"/>
<reference evidence="3" key="1">
    <citation type="submission" date="2020-05" db="EMBL/GenBank/DDBJ databases">
        <title>WGS assembly of Panicum virgatum.</title>
        <authorList>
            <person name="Lovell J.T."/>
            <person name="Jenkins J."/>
            <person name="Shu S."/>
            <person name="Juenger T.E."/>
            <person name="Schmutz J."/>
        </authorList>
    </citation>
    <scope>NUCLEOTIDE SEQUENCE</scope>
    <source>
        <strain evidence="3">AP13</strain>
    </source>
</reference>
<organism evidence="3 4">
    <name type="scientific">Panicum virgatum</name>
    <name type="common">Blackwell switchgrass</name>
    <dbReference type="NCBI Taxonomy" id="38727"/>
    <lineage>
        <taxon>Eukaryota</taxon>
        <taxon>Viridiplantae</taxon>
        <taxon>Streptophyta</taxon>
        <taxon>Embryophyta</taxon>
        <taxon>Tracheophyta</taxon>
        <taxon>Spermatophyta</taxon>
        <taxon>Magnoliopsida</taxon>
        <taxon>Liliopsida</taxon>
        <taxon>Poales</taxon>
        <taxon>Poaceae</taxon>
        <taxon>PACMAD clade</taxon>
        <taxon>Panicoideae</taxon>
        <taxon>Panicodae</taxon>
        <taxon>Paniceae</taxon>
        <taxon>Panicinae</taxon>
        <taxon>Panicum</taxon>
        <taxon>Panicum sect. Hiantes</taxon>
    </lineage>
</organism>
<dbReference type="EMBL" id="CM029044">
    <property type="protein sequence ID" value="KAG2607447.1"/>
    <property type="molecule type" value="Genomic_DNA"/>
</dbReference>
<evidence type="ECO:0000313" key="4">
    <source>
        <dbReference type="Proteomes" id="UP000823388"/>
    </source>
</evidence>